<evidence type="ECO:0000256" key="2">
    <source>
        <dbReference type="SAM" id="MobiDB-lite"/>
    </source>
</evidence>
<keyword evidence="1" id="KW-0175">Coiled coil</keyword>
<feature type="coiled-coil region" evidence="1">
    <location>
        <begin position="68"/>
        <end position="114"/>
    </location>
</feature>
<accession>A0A4U0X9M8</accession>
<dbReference type="AlphaFoldDB" id="A0A4U0X9M8"/>
<evidence type="ECO:0000313" key="3">
    <source>
        <dbReference type="EMBL" id="TKA71853.1"/>
    </source>
</evidence>
<sequence length="547" mass="60328">MWEAVRQLENEYIAYKQGHARQQAQINSLVVEHDAALIRAHNAEEAKQVVAGEAEAWRVVAGTNIDELARVKADLEQAGEERERLVEEQSAVWKAQMEEELERAKSDLRLARKEREVVLGEKGVAEGARMNAEQESAQSALVLALLRGCAVINGSSMQEMREEIAELKGMCARKRTQAFELRSRYDDVGEALVHIRGEKQELLVQNRQCGVALAVAKKSHSGQQGKADDCLARAKGEVTDLHVQLESRQRSVDEAQEATRIVGMKLASTEMMLKDELSERQGLRRRLGEASQSKAGLFRRLGDQSAEASRLKEFEQCKRDNAEIHSIQHRDAETLVGERRALSETKEQVTSLPFKLMDAKAATRGVAALSCVAAYLWHKNEAVEIVNQRLTETLEMFSKSASNALCNTRQLAPVVPASLHISPGGRSHTPKATQNSPQPLRITAEPPATPLQTNTQLPSPSIPSTETPLPIKFTLPKAKPPATPLRAPTRPVPIPARHAAADSPGPRLRGRPSAPVPPTGPKGDGCYKRKSIDSYRPAKRVRTERPQ</sequence>
<comment type="caution">
    <text evidence="3">The sequence shown here is derived from an EMBL/GenBank/DDBJ whole genome shotgun (WGS) entry which is preliminary data.</text>
</comment>
<dbReference type="Proteomes" id="UP000309340">
    <property type="component" value="Unassembled WGS sequence"/>
</dbReference>
<name>A0A4U0X9M8_9PEZI</name>
<dbReference type="EMBL" id="NAJQ01000333">
    <property type="protein sequence ID" value="TKA71853.1"/>
    <property type="molecule type" value="Genomic_DNA"/>
</dbReference>
<organism evidence="3 4">
    <name type="scientific">Friedmanniomyces simplex</name>
    <dbReference type="NCBI Taxonomy" id="329884"/>
    <lineage>
        <taxon>Eukaryota</taxon>
        <taxon>Fungi</taxon>
        <taxon>Dikarya</taxon>
        <taxon>Ascomycota</taxon>
        <taxon>Pezizomycotina</taxon>
        <taxon>Dothideomycetes</taxon>
        <taxon>Dothideomycetidae</taxon>
        <taxon>Mycosphaerellales</taxon>
        <taxon>Teratosphaeriaceae</taxon>
        <taxon>Friedmanniomyces</taxon>
    </lineage>
</organism>
<evidence type="ECO:0000256" key="1">
    <source>
        <dbReference type="SAM" id="Coils"/>
    </source>
</evidence>
<feature type="compositionally biased region" description="Polar residues" evidence="2">
    <location>
        <begin position="450"/>
        <end position="467"/>
    </location>
</feature>
<evidence type="ECO:0000313" key="4">
    <source>
        <dbReference type="Proteomes" id="UP000309340"/>
    </source>
</evidence>
<feature type="region of interest" description="Disordered" evidence="2">
    <location>
        <begin position="418"/>
        <end position="547"/>
    </location>
</feature>
<keyword evidence="4" id="KW-1185">Reference proteome</keyword>
<proteinExistence type="predicted"/>
<reference evidence="3 4" key="1">
    <citation type="submission" date="2017-03" db="EMBL/GenBank/DDBJ databases">
        <title>Genomes of endolithic fungi from Antarctica.</title>
        <authorList>
            <person name="Coleine C."/>
            <person name="Masonjones S."/>
            <person name="Stajich J.E."/>
        </authorList>
    </citation>
    <scope>NUCLEOTIDE SEQUENCE [LARGE SCALE GENOMIC DNA]</scope>
    <source>
        <strain evidence="3 4">CCFEE 5184</strain>
    </source>
</reference>
<gene>
    <name evidence="3" type="ORF">B0A55_09826</name>
</gene>
<protein>
    <submittedName>
        <fullName evidence="3">Uncharacterized protein</fullName>
    </submittedName>
</protein>